<dbReference type="GO" id="GO:0102559">
    <property type="term" value="F:peptide chain release factor N(5)-glutamine methyltransferase activity"/>
    <property type="evidence" value="ECO:0007669"/>
    <property type="project" value="UniProtKB-EC"/>
</dbReference>
<comment type="function">
    <text evidence="4">Methylates the class 1 translation termination release factors RF1/PrfA and RF2/PrfB on the glutamine residue of the universally conserved GGQ motif.</text>
</comment>
<dbReference type="PANTHER" id="PTHR47441">
    <property type="match status" value="1"/>
</dbReference>
<evidence type="ECO:0000313" key="7">
    <source>
        <dbReference type="Proteomes" id="UP000615026"/>
    </source>
</evidence>
<keyword evidence="3 4" id="KW-0949">S-adenosyl-L-methionine</keyword>
<feature type="binding site" evidence="4">
    <location>
        <position position="189"/>
    </location>
    <ligand>
        <name>S-adenosyl-L-methionine</name>
        <dbReference type="ChEBI" id="CHEBI:59789"/>
    </ligand>
</feature>
<feature type="binding site" evidence="4">
    <location>
        <begin position="206"/>
        <end position="209"/>
    </location>
    <ligand>
        <name>substrate</name>
    </ligand>
</feature>
<accession>A0A929FCR1</accession>
<organism evidence="6 7">
    <name type="scientific">Leptolyngbya cf. ectocarpi LEGE 11479</name>
    <dbReference type="NCBI Taxonomy" id="1828722"/>
    <lineage>
        <taxon>Bacteria</taxon>
        <taxon>Bacillati</taxon>
        <taxon>Cyanobacteriota</taxon>
        <taxon>Cyanophyceae</taxon>
        <taxon>Leptolyngbyales</taxon>
        <taxon>Leptolyngbyaceae</taxon>
        <taxon>Leptolyngbya group</taxon>
        <taxon>Leptolyngbya</taxon>
    </lineage>
</organism>
<comment type="similarity">
    <text evidence="4">Belongs to the protein N5-glutamine methyltransferase family. PrmC subfamily.</text>
</comment>
<dbReference type="AlphaFoldDB" id="A0A929FCR1"/>
<dbReference type="InterPro" id="IPR002052">
    <property type="entry name" value="DNA_methylase_N6_adenine_CS"/>
</dbReference>
<dbReference type="EMBL" id="JADEXP010000402">
    <property type="protein sequence ID" value="MBE9070269.1"/>
    <property type="molecule type" value="Genomic_DNA"/>
</dbReference>
<feature type="binding site" evidence="4">
    <location>
        <begin position="138"/>
        <end position="142"/>
    </location>
    <ligand>
        <name>S-adenosyl-L-methionine</name>
        <dbReference type="ChEBI" id="CHEBI:59789"/>
    </ligand>
</feature>
<dbReference type="PROSITE" id="PS00092">
    <property type="entry name" value="N6_MTASE"/>
    <property type="match status" value="1"/>
</dbReference>
<dbReference type="InterPro" id="IPR007848">
    <property type="entry name" value="Small_mtfrase_dom"/>
</dbReference>
<dbReference type="PANTHER" id="PTHR47441:SF3">
    <property type="entry name" value="RELEASE FACTOR GLUTAMINE METHYLTRANSFERASE"/>
    <property type="match status" value="1"/>
</dbReference>
<proteinExistence type="inferred from homology"/>
<sequence length="305" mass="34233">MLNSDTLSISGEALYLWRKQALARARHAGIAVYEVDWFLQGVSHLSQSELSLGLYRDRSEVRLFHALDWLTQQWQRRLTERVPVQYLVGETPWRDLMLTVTPDVLIPRPETELIIEIVQTWAEQQGVPSSSQVWADLGTGSGAIAIALAKAFPEAQILAVDISTTALEIARQNAHRNKVSNINFYQGNWFAPISNWQGKLSGVITNPPYIPSRIVSSLEPEVTQHEPHQALDGGNDGLNDIRYLIAQAPNFLKPGGLWLTEHMAGQSQEIRTLLARNQGYQTVQKQQDLAGIDRFVTAIFQPKFS</sequence>
<dbReference type="EC" id="2.1.1.297" evidence="4"/>
<keyword evidence="7" id="KW-1185">Reference proteome</keyword>
<dbReference type="Pfam" id="PF05175">
    <property type="entry name" value="MTS"/>
    <property type="match status" value="1"/>
</dbReference>
<keyword evidence="2 4" id="KW-0808">Transferase</keyword>
<dbReference type="InterPro" id="IPR029063">
    <property type="entry name" value="SAM-dependent_MTases_sf"/>
</dbReference>
<dbReference type="HAMAP" id="MF_02126">
    <property type="entry name" value="RF_methyltr_PrmC"/>
    <property type="match status" value="1"/>
</dbReference>
<evidence type="ECO:0000256" key="3">
    <source>
        <dbReference type="ARBA" id="ARBA00022691"/>
    </source>
</evidence>
<evidence type="ECO:0000256" key="4">
    <source>
        <dbReference type="HAMAP-Rule" id="MF_02126"/>
    </source>
</evidence>
<dbReference type="NCBIfam" id="TIGR03534">
    <property type="entry name" value="RF_mod_PrmC"/>
    <property type="match status" value="1"/>
</dbReference>
<name>A0A929FCR1_LEPEC</name>
<dbReference type="CDD" id="cd02440">
    <property type="entry name" value="AdoMet_MTases"/>
    <property type="match status" value="1"/>
</dbReference>
<evidence type="ECO:0000256" key="1">
    <source>
        <dbReference type="ARBA" id="ARBA00022603"/>
    </source>
</evidence>
<comment type="caution">
    <text evidence="6">The sequence shown here is derived from an EMBL/GenBank/DDBJ whole genome shotgun (WGS) entry which is preliminary data.</text>
</comment>
<dbReference type="Proteomes" id="UP000615026">
    <property type="component" value="Unassembled WGS sequence"/>
</dbReference>
<gene>
    <name evidence="4 6" type="primary">prmC</name>
    <name evidence="6" type="ORF">IQ260_26865</name>
</gene>
<evidence type="ECO:0000256" key="2">
    <source>
        <dbReference type="ARBA" id="ARBA00022679"/>
    </source>
</evidence>
<dbReference type="GO" id="GO:0003676">
    <property type="term" value="F:nucleic acid binding"/>
    <property type="evidence" value="ECO:0007669"/>
    <property type="project" value="InterPro"/>
</dbReference>
<protein>
    <recommendedName>
        <fullName evidence="4">Release factor glutamine methyltransferase</fullName>
        <shortName evidence="4">RF MTase</shortName>
        <ecNumber evidence="4">2.1.1.297</ecNumber>
    </recommendedName>
    <alternativeName>
        <fullName evidence="4">N5-glutamine methyltransferase PrmC</fullName>
    </alternativeName>
    <alternativeName>
        <fullName evidence="4">Protein-(glutamine-N5) MTase PrmC</fullName>
    </alternativeName>
    <alternativeName>
        <fullName evidence="4">Protein-glutamine N-methyltransferase PrmC</fullName>
    </alternativeName>
</protein>
<evidence type="ECO:0000259" key="5">
    <source>
        <dbReference type="Pfam" id="PF05175"/>
    </source>
</evidence>
<dbReference type="Gene3D" id="3.40.50.150">
    <property type="entry name" value="Vaccinia Virus protein VP39"/>
    <property type="match status" value="1"/>
</dbReference>
<feature type="binding site" evidence="4">
    <location>
        <position position="161"/>
    </location>
    <ligand>
        <name>S-adenosyl-L-methionine</name>
        <dbReference type="ChEBI" id="CHEBI:59789"/>
    </ligand>
</feature>
<dbReference type="GO" id="GO:0032259">
    <property type="term" value="P:methylation"/>
    <property type="evidence" value="ECO:0007669"/>
    <property type="project" value="UniProtKB-KW"/>
</dbReference>
<comment type="catalytic activity">
    <reaction evidence="4">
        <text>L-glutaminyl-[peptide chain release factor] + S-adenosyl-L-methionine = N(5)-methyl-L-glutaminyl-[peptide chain release factor] + S-adenosyl-L-homocysteine + H(+)</text>
        <dbReference type="Rhea" id="RHEA:42896"/>
        <dbReference type="Rhea" id="RHEA-COMP:10271"/>
        <dbReference type="Rhea" id="RHEA-COMP:10272"/>
        <dbReference type="ChEBI" id="CHEBI:15378"/>
        <dbReference type="ChEBI" id="CHEBI:30011"/>
        <dbReference type="ChEBI" id="CHEBI:57856"/>
        <dbReference type="ChEBI" id="CHEBI:59789"/>
        <dbReference type="ChEBI" id="CHEBI:61891"/>
        <dbReference type="EC" id="2.1.1.297"/>
    </reaction>
</comment>
<dbReference type="NCBIfam" id="TIGR00536">
    <property type="entry name" value="hemK_fam"/>
    <property type="match status" value="1"/>
</dbReference>
<dbReference type="InterPro" id="IPR004556">
    <property type="entry name" value="HemK-like"/>
</dbReference>
<reference evidence="6" key="1">
    <citation type="submission" date="2020-10" db="EMBL/GenBank/DDBJ databases">
        <authorList>
            <person name="Castelo-Branco R."/>
            <person name="Eusebio N."/>
            <person name="Adriana R."/>
            <person name="Vieira A."/>
            <person name="Brugerolle De Fraissinette N."/>
            <person name="Rezende De Castro R."/>
            <person name="Schneider M.P."/>
            <person name="Vasconcelos V."/>
            <person name="Leao P.N."/>
        </authorList>
    </citation>
    <scope>NUCLEOTIDE SEQUENCE</scope>
    <source>
        <strain evidence="6">LEGE 11479</strain>
    </source>
</reference>
<feature type="domain" description="Methyltransferase small" evidence="5">
    <location>
        <begin position="130"/>
        <end position="209"/>
    </location>
</feature>
<dbReference type="SUPFAM" id="SSF53335">
    <property type="entry name" value="S-adenosyl-L-methionine-dependent methyltransferases"/>
    <property type="match status" value="1"/>
</dbReference>
<keyword evidence="1 4" id="KW-0489">Methyltransferase</keyword>
<feature type="binding site" evidence="4">
    <location>
        <position position="206"/>
    </location>
    <ligand>
        <name>S-adenosyl-L-methionine</name>
        <dbReference type="ChEBI" id="CHEBI:59789"/>
    </ligand>
</feature>
<dbReference type="InterPro" id="IPR052663">
    <property type="entry name" value="RF_glutamine_MTase_cyano"/>
</dbReference>
<dbReference type="InterPro" id="IPR019874">
    <property type="entry name" value="RF_methyltr_PrmC"/>
</dbReference>
<evidence type="ECO:0000313" key="6">
    <source>
        <dbReference type="EMBL" id="MBE9070269.1"/>
    </source>
</evidence>